<dbReference type="Pfam" id="PF04230">
    <property type="entry name" value="PS_pyruv_trans"/>
    <property type="match status" value="1"/>
</dbReference>
<reference evidence="2 3" key="1">
    <citation type="submission" date="2022-07" db="EMBL/GenBank/DDBJ databases">
        <title>Fecal culturing of patients with breast cancer.</title>
        <authorList>
            <person name="Teng N.M.Y."/>
            <person name="Kiu R."/>
            <person name="Evans R."/>
            <person name="Baker D.J."/>
            <person name="Zenner C."/>
            <person name="Robinson S.D."/>
            <person name="Hall L.J."/>
        </authorList>
    </citation>
    <scope>NUCLEOTIDE SEQUENCE [LARGE SCALE GENOMIC DNA]</scope>
    <source>
        <strain evidence="2 3">LH1063</strain>
    </source>
</reference>
<name>A0ABT1MLC5_9BACT</name>
<protein>
    <submittedName>
        <fullName evidence="2">Polysaccharide pyruvyl transferase family protein</fullName>
    </submittedName>
</protein>
<dbReference type="RefSeq" id="WP_255028032.1">
    <property type="nucleotide sequence ID" value="NZ_JANDHW010000012.1"/>
</dbReference>
<keyword evidence="3" id="KW-1185">Reference proteome</keyword>
<dbReference type="InterPro" id="IPR007345">
    <property type="entry name" value="Polysacch_pyruvyl_Trfase"/>
</dbReference>
<dbReference type="GO" id="GO:0016740">
    <property type="term" value="F:transferase activity"/>
    <property type="evidence" value="ECO:0007669"/>
    <property type="project" value="UniProtKB-KW"/>
</dbReference>
<evidence type="ECO:0000313" key="2">
    <source>
        <dbReference type="EMBL" id="MCP9612686.1"/>
    </source>
</evidence>
<dbReference type="Proteomes" id="UP001205603">
    <property type="component" value="Unassembled WGS sequence"/>
</dbReference>
<keyword evidence="2" id="KW-0808">Transferase</keyword>
<organism evidence="2 3">
    <name type="scientific">Coprobacter tertius</name>
    <dbReference type="NCBI Taxonomy" id="2944915"/>
    <lineage>
        <taxon>Bacteria</taxon>
        <taxon>Pseudomonadati</taxon>
        <taxon>Bacteroidota</taxon>
        <taxon>Bacteroidia</taxon>
        <taxon>Bacteroidales</taxon>
        <taxon>Barnesiellaceae</taxon>
        <taxon>Coprobacter</taxon>
    </lineage>
</organism>
<sequence>MPKNKKIGILTFQSGNNYGGILQCYALQNIVKSLGYEVEVINYIQPGVPAFKKIAPLIKSSASVSDFIYKMRDLFSVFFSRGYSESELQTERKKAILKEFDHFRNTYLNLSPVVTPETIGTYARRYDVIIVGSDQVWTPLYGNTVYFLDWFPEFQGKRISYAACSAHSSVRKFRRRKLKSSLDKFQAISVRDHTTARLVENITGSVPEIVQDPTQLYDFREFVNRIEKPYILTYILGSEIDGGHELSIRKIKDKTGDMEVIAIVIPGCFSDIKSVADQVIYEASPEEWVNLIANASFVYTDSFHGVLFSLKFKKPFLAYYKDVIRASRLLDLKERYRLNNIVQNITEYSFEDTQYLDPECCNKESSMNFLKSNLDEK</sequence>
<comment type="caution">
    <text evidence="2">The sequence shown here is derived from an EMBL/GenBank/DDBJ whole genome shotgun (WGS) entry which is preliminary data.</text>
</comment>
<accession>A0ABT1MLC5</accession>
<evidence type="ECO:0000259" key="1">
    <source>
        <dbReference type="Pfam" id="PF04230"/>
    </source>
</evidence>
<evidence type="ECO:0000313" key="3">
    <source>
        <dbReference type="Proteomes" id="UP001205603"/>
    </source>
</evidence>
<feature type="domain" description="Polysaccharide pyruvyl transferase" evidence="1">
    <location>
        <begin position="17"/>
        <end position="319"/>
    </location>
</feature>
<proteinExistence type="predicted"/>
<dbReference type="EMBL" id="JANDHW010000012">
    <property type="protein sequence ID" value="MCP9612686.1"/>
    <property type="molecule type" value="Genomic_DNA"/>
</dbReference>
<gene>
    <name evidence="2" type="ORF">NMU02_11345</name>
</gene>